<name>A0A2I2F0Q3_ASPCN</name>
<evidence type="ECO:0000256" key="4">
    <source>
        <dbReference type="ARBA" id="ARBA00023004"/>
    </source>
</evidence>
<evidence type="ECO:0000256" key="2">
    <source>
        <dbReference type="ARBA" id="ARBA00006787"/>
    </source>
</evidence>
<comment type="cofactor">
    <cofactor evidence="1">
        <name>Fe(2+)</name>
        <dbReference type="ChEBI" id="CHEBI:29033"/>
    </cofactor>
</comment>
<dbReference type="Proteomes" id="UP000234585">
    <property type="component" value="Unassembled WGS sequence"/>
</dbReference>
<dbReference type="STRING" id="41067.A0A2I2F0Q3"/>
<reference evidence="5 6" key="1">
    <citation type="submission" date="2017-12" db="EMBL/GenBank/DDBJ databases">
        <authorList>
            <consortium name="DOE Joint Genome Institute"/>
            <person name="Haridas S."/>
            <person name="Kjaerbolling I."/>
            <person name="Vesth T.C."/>
            <person name="Frisvad J.C."/>
            <person name="Nybo J.L."/>
            <person name="Theobald S."/>
            <person name="Kuo A."/>
            <person name="Bowyer P."/>
            <person name="Matsuda Y."/>
            <person name="Mondo S."/>
            <person name="Lyhne E.K."/>
            <person name="Kogle M.E."/>
            <person name="Clum A."/>
            <person name="Lipzen A."/>
            <person name="Salamov A."/>
            <person name="Ngan C.Y."/>
            <person name="Daum C."/>
            <person name="Chiniquy J."/>
            <person name="Barry K."/>
            <person name="LaButti K."/>
            <person name="Simmons B.A."/>
            <person name="Magnuson J.K."/>
            <person name="Mortensen U.H."/>
            <person name="Larsen T.O."/>
            <person name="Grigoriev I.V."/>
            <person name="Baker S.E."/>
            <person name="Andersen M.R."/>
            <person name="Nordberg H.P."/>
            <person name="Cantor M.N."/>
            <person name="Hua S.X."/>
        </authorList>
    </citation>
    <scope>NUCLEOTIDE SEQUENCE [LARGE SCALE GENOMIC DNA]</scope>
    <source>
        <strain evidence="5 6">CBS 102.13</strain>
    </source>
</reference>
<dbReference type="InterPro" id="IPR004294">
    <property type="entry name" value="Carotenoid_Oase"/>
</dbReference>
<dbReference type="RefSeq" id="XP_024668224.1">
    <property type="nucleotide sequence ID" value="XM_024816961.1"/>
</dbReference>
<evidence type="ECO:0000313" key="6">
    <source>
        <dbReference type="Proteomes" id="UP000234585"/>
    </source>
</evidence>
<keyword evidence="3" id="KW-0479">Metal-binding</keyword>
<dbReference type="GO" id="GO:0016702">
    <property type="term" value="F:oxidoreductase activity, acting on single donors with incorporation of molecular oxygen, incorporation of two atoms of oxygen"/>
    <property type="evidence" value="ECO:0007669"/>
    <property type="project" value="InterPro"/>
</dbReference>
<evidence type="ECO:0000256" key="3">
    <source>
        <dbReference type="ARBA" id="ARBA00022723"/>
    </source>
</evidence>
<sequence length="133" mass="14989">MEAGKPPFPVYTTHGLSGGWSAAQSVPWATAPSRLEGEVANLPVYGSIPQEIDGTFYRIMVDPFFPQQPENAIPIEGDGNVSAFRIRNGQVDMKTKYVDTEHLRLERRANKRLFGLYRNPYTHHPHMRSVGHL</sequence>
<accession>A0A2I2F0Q3</accession>
<dbReference type="Pfam" id="PF03055">
    <property type="entry name" value="RPE65"/>
    <property type="match status" value="1"/>
</dbReference>
<protein>
    <submittedName>
        <fullName evidence="5">Retinal pigment epithelial membrane protein-domain-containing protein</fullName>
    </submittedName>
</protein>
<dbReference type="GeneID" id="36524121"/>
<proteinExistence type="inferred from homology"/>
<keyword evidence="4" id="KW-0408">Iron</keyword>
<dbReference type="OrthoDB" id="1069523at2759"/>
<dbReference type="GO" id="GO:0046872">
    <property type="term" value="F:metal ion binding"/>
    <property type="evidence" value="ECO:0007669"/>
    <property type="project" value="UniProtKB-KW"/>
</dbReference>
<organism evidence="5 6">
    <name type="scientific">Aspergillus candidus</name>
    <dbReference type="NCBI Taxonomy" id="41067"/>
    <lineage>
        <taxon>Eukaryota</taxon>
        <taxon>Fungi</taxon>
        <taxon>Dikarya</taxon>
        <taxon>Ascomycota</taxon>
        <taxon>Pezizomycotina</taxon>
        <taxon>Eurotiomycetes</taxon>
        <taxon>Eurotiomycetidae</taxon>
        <taxon>Eurotiales</taxon>
        <taxon>Aspergillaceae</taxon>
        <taxon>Aspergillus</taxon>
        <taxon>Aspergillus subgen. Circumdati</taxon>
    </lineage>
</organism>
<keyword evidence="6" id="KW-1185">Reference proteome</keyword>
<comment type="similarity">
    <text evidence="2">Belongs to the carotenoid oxygenase family.</text>
</comment>
<evidence type="ECO:0000313" key="5">
    <source>
        <dbReference type="EMBL" id="PLB34212.1"/>
    </source>
</evidence>
<dbReference type="EMBL" id="KZ559183">
    <property type="protein sequence ID" value="PLB34212.1"/>
    <property type="molecule type" value="Genomic_DNA"/>
</dbReference>
<evidence type="ECO:0000256" key="1">
    <source>
        <dbReference type="ARBA" id="ARBA00001954"/>
    </source>
</evidence>
<gene>
    <name evidence="5" type="ORF">BDW47DRAFT_129215</name>
</gene>
<dbReference type="AlphaFoldDB" id="A0A2I2F0Q3"/>